<dbReference type="InterPro" id="IPR006683">
    <property type="entry name" value="Thioestr_dom"/>
</dbReference>
<keyword evidence="5" id="KW-1185">Reference proteome</keyword>
<evidence type="ECO:0000259" key="3">
    <source>
        <dbReference type="Pfam" id="PF03061"/>
    </source>
</evidence>
<dbReference type="PANTHER" id="PTHR21660:SF1">
    <property type="entry name" value="ACYL-COENZYME A THIOESTERASE 13"/>
    <property type="match status" value="1"/>
</dbReference>
<dbReference type="Gene3D" id="3.10.129.10">
    <property type="entry name" value="Hotdog Thioesterase"/>
    <property type="match status" value="1"/>
</dbReference>
<dbReference type="SUPFAM" id="SSF54637">
    <property type="entry name" value="Thioesterase/thiol ester dehydrase-isomerase"/>
    <property type="match status" value="1"/>
</dbReference>
<dbReference type="InterPro" id="IPR003736">
    <property type="entry name" value="PAAI_dom"/>
</dbReference>
<dbReference type="PANTHER" id="PTHR21660">
    <property type="entry name" value="THIOESTERASE SUPERFAMILY MEMBER-RELATED"/>
    <property type="match status" value="1"/>
</dbReference>
<dbReference type="CDD" id="cd03443">
    <property type="entry name" value="PaaI_thioesterase"/>
    <property type="match status" value="1"/>
</dbReference>
<dbReference type="AlphaFoldDB" id="A0A225NG19"/>
<organism evidence="4 5">
    <name type="scientific">Marinibacterium profundimaris</name>
    <dbReference type="NCBI Taxonomy" id="1679460"/>
    <lineage>
        <taxon>Bacteria</taxon>
        <taxon>Pseudomonadati</taxon>
        <taxon>Pseudomonadota</taxon>
        <taxon>Alphaproteobacteria</taxon>
        <taxon>Rhodobacterales</taxon>
        <taxon>Paracoccaceae</taxon>
        <taxon>Marinibacterium</taxon>
    </lineage>
</organism>
<accession>A0A225NG19</accession>
<dbReference type="InterPro" id="IPR039298">
    <property type="entry name" value="ACOT13"/>
</dbReference>
<dbReference type="Proteomes" id="UP000215377">
    <property type="component" value="Unassembled WGS sequence"/>
</dbReference>
<comment type="caution">
    <text evidence="4">The sequence shown here is derived from an EMBL/GenBank/DDBJ whole genome shotgun (WGS) entry which is preliminary data.</text>
</comment>
<evidence type="ECO:0000256" key="2">
    <source>
        <dbReference type="ARBA" id="ARBA00022801"/>
    </source>
</evidence>
<dbReference type="GO" id="GO:0047617">
    <property type="term" value="F:fatty acyl-CoA hydrolase activity"/>
    <property type="evidence" value="ECO:0007669"/>
    <property type="project" value="InterPro"/>
</dbReference>
<sequence length="134" mass="14048">MLLRDQSGTQAMVGYTVDLRAGDGRARVFLDITEKHSNRNGMLHGGLMAVLMDAACGFTASMSFDDSVHPLQVPVVTVSLTLNHVGGARLGQRVIATGQATGGGRKITHVTGQLRDEDGALVATASGVFRRISG</sequence>
<dbReference type="NCBIfam" id="TIGR00369">
    <property type="entry name" value="unchar_dom_1"/>
    <property type="match status" value="1"/>
</dbReference>
<evidence type="ECO:0000256" key="1">
    <source>
        <dbReference type="ARBA" id="ARBA00008324"/>
    </source>
</evidence>
<comment type="similarity">
    <text evidence="1">Belongs to the thioesterase PaaI family.</text>
</comment>
<evidence type="ECO:0000313" key="5">
    <source>
        <dbReference type="Proteomes" id="UP000215377"/>
    </source>
</evidence>
<reference evidence="4 5" key="1">
    <citation type="submission" date="2013-04" db="EMBL/GenBank/DDBJ databases">
        <title>Oceanicola sp. 22II1-22F33 Genome Sequencing.</title>
        <authorList>
            <person name="Lai Q."/>
            <person name="Li G."/>
            <person name="Shao Z."/>
        </authorList>
    </citation>
    <scope>NUCLEOTIDE SEQUENCE [LARGE SCALE GENOMIC DNA]</scope>
    <source>
        <strain evidence="4 5">22II1-22F33</strain>
    </source>
</reference>
<proteinExistence type="inferred from homology"/>
<feature type="domain" description="Thioesterase" evidence="3">
    <location>
        <begin position="40"/>
        <end position="123"/>
    </location>
</feature>
<keyword evidence="2" id="KW-0378">Hydrolase</keyword>
<dbReference type="Pfam" id="PF03061">
    <property type="entry name" value="4HBT"/>
    <property type="match status" value="1"/>
</dbReference>
<evidence type="ECO:0000313" key="4">
    <source>
        <dbReference type="EMBL" id="OWU68760.1"/>
    </source>
</evidence>
<dbReference type="InterPro" id="IPR029069">
    <property type="entry name" value="HotDog_dom_sf"/>
</dbReference>
<name>A0A225NG19_9RHOB</name>
<gene>
    <name evidence="4" type="ORF">ATO3_23655</name>
</gene>
<dbReference type="EMBL" id="AQQR01000019">
    <property type="protein sequence ID" value="OWU68760.1"/>
    <property type="molecule type" value="Genomic_DNA"/>
</dbReference>
<protein>
    <recommendedName>
        <fullName evidence="3">Thioesterase domain-containing protein</fullName>
    </recommendedName>
</protein>